<dbReference type="EMBL" id="JADOTZ010000001">
    <property type="protein sequence ID" value="MBG6085685.1"/>
    <property type="molecule type" value="Genomic_DNA"/>
</dbReference>
<accession>A0A931GFW5</accession>
<name>A0A931GFW5_9MICC</name>
<comment type="caution">
    <text evidence="1">The sequence shown here is derived from an EMBL/GenBank/DDBJ whole genome shotgun (WGS) entry which is preliminary data.</text>
</comment>
<sequence>MADLRNIADVSTGAGQPLAGVEQCTSIADIPERGRVVTGGFVEYVRYAAATDAPEFVASIIDAPAGPGGRRAPAPRMLVVWHGQRRVPGVEQGVWIRVIGALSRQKRVPVMYDPNYEILASRRELTDRLTTKRQVDAHVKGKSPS</sequence>
<protein>
    <submittedName>
        <fullName evidence="1">Uncharacterized protein</fullName>
    </submittedName>
</protein>
<dbReference type="RefSeq" id="WP_196836843.1">
    <property type="nucleotide sequence ID" value="NZ_JADOTZ010000001.1"/>
</dbReference>
<reference evidence="1" key="1">
    <citation type="submission" date="2020-11" db="EMBL/GenBank/DDBJ databases">
        <title>Sequencing the genomes of 1000 actinobacteria strains.</title>
        <authorList>
            <person name="Klenk H.-P."/>
        </authorList>
    </citation>
    <scope>NUCLEOTIDE SEQUENCE</scope>
    <source>
        <strain evidence="1">DSM 26152</strain>
    </source>
</reference>
<gene>
    <name evidence="1" type="ORF">IW252_002452</name>
</gene>
<keyword evidence="2" id="KW-1185">Reference proteome</keyword>
<dbReference type="Proteomes" id="UP000625033">
    <property type="component" value="Unassembled WGS sequence"/>
</dbReference>
<evidence type="ECO:0000313" key="1">
    <source>
        <dbReference type="EMBL" id="MBG6085685.1"/>
    </source>
</evidence>
<evidence type="ECO:0000313" key="2">
    <source>
        <dbReference type="Proteomes" id="UP000625033"/>
    </source>
</evidence>
<dbReference type="AlphaFoldDB" id="A0A931GFW5"/>
<proteinExistence type="predicted"/>
<organism evidence="1 2">
    <name type="scientific">Zhihengliuella flava</name>
    <dbReference type="NCBI Taxonomy" id="1285193"/>
    <lineage>
        <taxon>Bacteria</taxon>
        <taxon>Bacillati</taxon>
        <taxon>Actinomycetota</taxon>
        <taxon>Actinomycetes</taxon>
        <taxon>Micrococcales</taxon>
        <taxon>Micrococcaceae</taxon>
        <taxon>Zhihengliuella</taxon>
    </lineage>
</organism>